<evidence type="ECO:0000256" key="6">
    <source>
        <dbReference type="ARBA" id="ARBA00023136"/>
    </source>
</evidence>
<proteinExistence type="inferred from homology"/>
<dbReference type="InterPro" id="IPR032880">
    <property type="entry name" value="CSC1/OSCA1-like_N"/>
</dbReference>
<dbReference type="InterPro" id="IPR003864">
    <property type="entry name" value="CSC1/OSCA1-like_7TM"/>
</dbReference>
<evidence type="ECO:0000259" key="8">
    <source>
        <dbReference type="Pfam" id="PF02714"/>
    </source>
</evidence>
<dbReference type="InterPro" id="IPR027815">
    <property type="entry name" value="CSC1/OSCA1-like_cyt"/>
</dbReference>
<evidence type="ECO:0000256" key="1">
    <source>
        <dbReference type="ARBA" id="ARBA00004141"/>
    </source>
</evidence>
<evidence type="ECO:0000256" key="2">
    <source>
        <dbReference type="ARBA" id="ARBA00007779"/>
    </source>
</evidence>
<feature type="transmembrane region" description="Helical" evidence="7">
    <location>
        <begin position="36"/>
        <end position="55"/>
    </location>
</feature>
<evidence type="ECO:0000256" key="4">
    <source>
        <dbReference type="ARBA" id="ARBA00022692"/>
    </source>
</evidence>
<keyword evidence="4 7" id="KW-0812">Transmembrane</keyword>
<protein>
    <recommendedName>
        <fullName evidence="12">CSC1/OSCA1-like 7TM region domain-containing protein</fullName>
    </recommendedName>
</protein>
<accession>A0A6B2KZV8</accession>
<evidence type="ECO:0000256" key="3">
    <source>
        <dbReference type="ARBA" id="ARBA00022448"/>
    </source>
</evidence>
<feature type="transmembrane region" description="Helical" evidence="7">
    <location>
        <begin position="300"/>
        <end position="324"/>
    </location>
</feature>
<evidence type="ECO:0000256" key="5">
    <source>
        <dbReference type="ARBA" id="ARBA00022989"/>
    </source>
</evidence>
<feature type="domain" description="CSC1/OSCA1-like cytosolic" evidence="10">
    <location>
        <begin position="132"/>
        <end position="288"/>
    </location>
</feature>
<evidence type="ECO:0000313" key="11">
    <source>
        <dbReference type="EMBL" id="NDV30155.1"/>
    </source>
</evidence>
<evidence type="ECO:0000259" key="9">
    <source>
        <dbReference type="Pfam" id="PF13967"/>
    </source>
</evidence>
<evidence type="ECO:0000259" key="10">
    <source>
        <dbReference type="Pfam" id="PF14703"/>
    </source>
</evidence>
<keyword evidence="5 7" id="KW-1133">Transmembrane helix</keyword>
<dbReference type="GO" id="GO:0005227">
    <property type="term" value="F:calcium-activated cation channel activity"/>
    <property type="evidence" value="ECO:0007669"/>
    <property type="project" value="InterPro"/>
</dbReference>
<feature type="domain" description="CSC1/OSCA1-like N-terminal transmembrane" evidence="9">
    <location>
        <begin position="2"/>
        <end position="110"/>
    </location>
</feature>
<feature type="transmembrane region" description="Helical" evidence="7">
    <location>
        <begin position="97"/>
        <end position="118"/>
    </location>
</feature>
<dbReference type="PANTHER" id="PTHR13018:SF5">
    <property type="entry name" value="RE44586P"/>
    <property type="match status" value="1"/>
</dbReference>
<dbReference type="Pfam" id="PF14703">
    <property type="entry name" value="PHM7_cyt"/>
    <property type="match status" value="1"/>
</dbReference>
<feature type="transmembrane region" description="Helical" evidence="7">
    <location>
        <begin position="553"/>
        <end position="573"/>
    </location>
</feature>
<feature type="transmembrane region" description="Helical" evidence="7">
    <location>
        <begin position="350"/>
        <end position="377"/>
    </location>
</feature>
<dbReference type="Pfam" id="PF13967">
    <property type="entry name" value="RSN1_TM"/>
    <property type="match status" value="1"/>
</dbReference>
<feature type="transmembrane region" description="Helical" evidence="7">
    <location>
        <begin position="580"/>
        <end position="598"/>
    </location>
</feature>
<name>A0A6B2KZV8_9EUKA</name>
<evidence type="ECO:0008006" key="12">
    <source>
        <dbReference type="Google" id="ProtNLM"/>
    </source>
</evidence>
<comment type="similarity">
    <text evidence="2">Belongs to the CSC1 (TC 1.A.17) family.</text>
</comment>
<dbReference type="AlphaFoldDB" id="A0A6B2KZV8"/>
<reference evidence="11" key="1">
    <citation type="journal article" date="2020" name="J. Eukaryot. Microbiol.">
        <title>De novo Sequencing, Assembly and Annotation of the Transcriptome for the Free-Living Testate Amoeba Arcella intermedia.</title>
        <authorList>
            <person name="Ribeiro G.M."/>
            <person name="Porfirio-Sousa A.L."/>
            <person name="Maurer-Alcala X.X."/>
            <person name="Katz L.A."/>
            <person name="Lahr D.J.G."/>
        </authorList>
    </citation>
    <scope>NUCLEOTIDE SEQUENCE</scope>
</reference>
<keyword evidence="3" id="KW-0813">Transport</keyword>
<dbReference type="InterPro" id="IPR045122">
    <property type="entry name" value="Csc1-like"/>
</dbReference>
<dbReference type="EMBL" id="GIBP01001186">
    <property type="protein sequence ID" value="NDV30155.1"/>
    <property type="molecule type" value="Transcribed_RNA"/>
</dbReference>
<dbReference type="GO" id="GO:0005886">
    <property type="term" value="C:plasma membrane"/>
    <property type="evidence" value="ECO:0007669"/>
    <property type="project" value="TreeGrafter"/>
</dbReference>
<sequence length="641" mass="75016">MSWVYHIFFYDWDDFYETHGLDALIYLQFLACLNRIVILFLGFALCFTIPTFLTASRQLLPPSDPMRVSGTATISLSNINSYDSHDRNRYWTTFLSVYFNSFVSYFFLYKVYCVYHYYRLKLKSKIASYNLTVRISDVPQILTDEQVYDKLNKIFPGKLHSVERVLELSNIERMVQLKKSLERERSRLIAMGEDNANTTTCLLFVCFKAKRDNIDKLIEQYDFRISDVSDQIALEQQNIDFYEPTPVIYVTFKDLTSARICAQSALDRDPFSWKTAPAPDPADIEWSNHYLIHFRKKIQYYVITVIVCFINLSWFVPVGFALSIGNLKVLASIFGHGQSVDEFSKNNPKILMWIEGIIPAVIIWIFYLILMPLLRYFTYHQGWLSKSKIEEFTLHKFFAFVIINIFLTSLLAGTAFDVWQQLVYFAINPPQFFPLVALAVPGQVNYFINYILLNSVFAYSIQLLRPWWIFLRGIAICCAYSEEEFEEANKSEEFDYPYYYGMHILFFLVILTYSSIAPLMIPFGLIYFGIAYFVHIHNMVFVTKQSFEGFGNLWPTVFSQACFVLGMYQTILMTLLSMNGFYWSFLLSPSIFITYTYWNYLNKNLFFLCDHGPLDLPTDEPIDPQCLEQFKTLYLPPGLKA</sequence>
<organism evidence="11">
    <name type="scientific">Arcella intermedia</name>
    <dbReference type="NCBI Taxonomy" id="1963864"/>
    <lineage>
        <taxon>Eukaryota</taxon>
        <taxon>Amoebozoa</taxon>
        <taxon>Tubulinea</taxon>
        <taxon>Elardia</taxon>
        <taxon>Arcellinida</taxon>
        <taxon>Sphaerothecina</taxon>
        <taxon>Arcellidae</taxon>
        <taxon>Arcella</taxon>
    </lineage>
</organism>
<feature type="transmembrane region" description="Helical" evidence="7">
    <location>
        <begin position="397"/>
        <end position="416"/>
    </location>
</feature>
<comment type="subcellular location">
    <subcellularLocation>
        <location evidence="1">Membrane</location>
        <topology evidence="1">Multi-pass membrane protein</topology>
    </subcellularLocation>
</comment>
<feature type="transmembrane region" description="Helical" evidence="7">
    <location>
        <begin position="498"/>
        <end position="516"/>
    </location>
</feature>
<keyword evidence="6 7" id="KW-0472">Membrane</keyword>
<feature type="domain" description="CSC1/OSCA1-like 7TM region" evidence="8">
    <location>
        <begin position="301"/>
        <end position="575"/>
    </location>
</feature>
<evidence type="ECO:0000256" key="7">
    <source>
        <dbReference type="SAM" id="Phobius"/>
    </source>
</evidence>
<dbReference type="Pfam" id="PF02714">
    <property type="entry name" value="RSN1_7TM"/>
    <property type="match status" value="1"/>
</dbReference>
<dbReference type="PANTHER" id="PTHR13018">
    <property type="entry name" value="PROBABLE MEMBRANE PROTEIN DUF221-RELATED"/>
    <property type="match status" value="1"/>
</dbReference>